<dbReference type="GO" id="GO:0005829">
    <property type="term" value="C:cytosol"/>
    <property type="evidence" value="ECO:0007669"/>
    <property type="project" value="TreeGrafter"/>
</dbReference>
<comment type="similarity">
    <text evidence="1">Belongs to the IML2 family.</text>
</comment>
<dbReference type="SUPFAM" id="SSF48452">
    <property type="entry name" value="TPR-like"/>
    <property type="match status" value="1"/>
</dbReference>
<gene>
    <name evidence="3" type="ORF">WICPIJ_003136</name>
</gene>
<evidence type="ECO:0000313" key="4">
    <source>
        <dbReference type="Proteomes" id="UP000774326"/>
    </source>
</evidence>
<dbReference type="Pfam" id="PF10300">
    <property type="entry name" value="Iml2-TPR_39"/>
    <property type="match status" value="1"/>
</dbReference>
<organism evidence="3 4">
    <name type="scientific">Wickerhamomyces pijperi</name>
    <name type="common">Yeast</name>
    <name type="synonym">Pichia pijperi</name>
    <dbReference type="NCBI Taxonomy" id="599730"/>
    <lineage>
        <taxon>Eukaryota</taxon>
        <taxon>Fungi</taxon>
        <taxon>Dikarya</taxon>
        <taxon>Ascomycota</taxon>
        <taxon>Saccharomycotina</taxon>
        <taxon>Saccharomycetes</taxon>
        <taxon>Phaffomycetales</taxon>
        <taxon>Wickerhamomycetaceae</taxon>
        <taxon>Wickerhamomyces</taxon>
    </lineage>
</organism>
<dbReference type="InterPro" id="IPR019412">
    <property type="entry name" value="IML2/TPR_39"/>
</dbReference>
<dbReference type="GO" id="GO:0005741">
    <property type="term" value="C:mitochondrial outer membrane"/>
    <property type="evidence" value="ECO:0007669"/>
    <property type="project" value="TreeGrafter"/>
</dbReference>
<dbReference type="PANTHER" id="PTHR31859">
    <property type="entry name" value="TETRATRICOPEPTIDE REPEAT PROTEIN 39 FAMILY MEMBER"/>
    <property type="match status" value="1"/>
</dbReference>
<evidence type="ECO:0008006" key="5">
    <source>
        <dbReference type="Google" id="ProtNLM"/>
    </source>
</evidence>
<dbReference type="EMBL" id="JAEUBG010001740">
    <property type="protein sequence ID" value="KAH3685891.1"/>
    <property type="molecule type" value="Genomic_DNA"/>
</dbReference>
<accession>A0A9P8TNZ8</accession>
<comment type="caution">
    <text evidence="3">The sequence shown here is derived from an EMBL/GenBank/DDBJ whole genome shotgun (WGS) entry which is preliminary data.</text>
</comment>
<evidence type="ECO:0000256" key="1">
    <source>
        <dbReference type="ARBA" id="ARBA00010925"/>
    </source>
</evidence>
<dbReference type="OrthoDB" id="2154985at2759"/>
<dbReference type="Proteomes" id="UP000774326">
    <property type="component" value="Unassembled WGS sequence"/>
</dbReference>
<keyword evidence="4" id="KW-1185">Reference proteome</keyword>
<protein>
    <recommendedName>
        <fullName evidence="5">Mitochondrial outer membrane protein IML2</fullName>
    </recommendedName>
</protein>
<dbReference type="GO" id="GO:0005634">
    <property type="term" value="C:nucleus"/>
    <property type="evidence" value="ECO:0007669"/>
    <property type="project" value="TreeGrafter"/>
</dbReference>
<reference evidence="3" key="1">
    <citation type="journal article" date="2021" name="Open Biol.">
        <title>Shared evolutionary footprints suggest mitochondrial oxidative damage underlies multiple complex I losses in fungi.</title>
        <authorList>
            <person name="Schikora-Tamarit M.A."/>
            <person name="Marcet-Houben M."/>
            <person name="Nosek J."/>
            <person name="Gabaldon T."/>
        </authorList>
    </citation>
    <scope>NUCLEOTIDE SEQUENCE</scope>
    <source>
        <strain evidence="3">CBS2887</strain>
    </source>
</reference>
<dbReference type="InterPro" id="IPR011990">
    <property type="entry name" value="TPR-like_helical_dom_sf"/>
</dbReference>
<feature type="region of interest" description="Disordered" evidence="2">
    <location>
        <begin position="253"/>
        <end position="272"/>
    </location>
</feature>
<sequence length="756" mass="85272">MLRALGFRSKPSALPQDESVPLILKQAHDFELALKAMDYLLDDRTQEGLHLIEDDSDSAIKVLALGVIRFLEATLGFEPEVMKIASEILSKAESLSSRERSKNESMALKTSGHFPPGLEYAVTYAESNLLNALVMLLSESMIESAKALYKLRKAYQTLDEIFKHIKEYERQTGKKVTSYPNDSTVSVNSTGSNRAGKYLDIPFPLTSSQLKDEQINRIADQVSQMRLSRLNGAHIGNSPASERLRSTVGFQNKESECDDGESQSEAESTNKFSTVPEIESTIDEFIISGANLCFGLLQLVLSLLPPSIGRVLSIVGFKASRENGLKMVWKSVERRNIHGCIGLLGLLVFYDGPFQFTDSDFDIPDFNKADFAESVMSGKTQSTNLSRVRSARIMQSETRAFQGTGEPTLLHPGKKLEAALLFARASFPNSALWLLQEARMLTSRGRLEEALNLMESIDRKIEMKQVEALLLFDKVMILIFLHRYEEASVTIEDLLKVNEWSPGLYTYASGCCFLELYRMGKMGLLDSEPEKLAKIDHYKAQAVDLIFNKAPKLAKSGKIMSKQMPFDKFLCRKVAQFESISKKYQLDLIDSIGTSPIHELAYFWNGYNRMPESHLQVADTMLGYSASKHAKFPELPNQKLIRNLLQSITYRRLGQIDRGLKIMDTEIIPKLIEIGPQYQQNGHNGYKYIKQTDEDPWVYPTALYERALFNWKSQGVDGLDESKEWLRRAVGWADDYELSTRVGMKIKAALDRLEGL</sequence>
<reference evidence="3" key="2">
    <citation type="submission" date="2021-01" db="EMBL/GenBank/DDBJ databases">
        <authorList>
            <person name="Schikora-Tamarit M.A."/>
        </authorList>
    </citation>
    <scope>NUCLEOTIDE SEQUENCE</scope>
    <source>
        <strain evidence="3">CBS2887</strain>
    </source>
</reference>
<evidence type="ECO:0000256" key="2">
    <source>
        <dbReference type="SAM" id="MobiDB-lite"/>
    </source>
</evidence>
<name>A0A9P8TNZ8_WICPI</name>
<evidence type="ECO:0000313" key="3">
    <source>
        <dbReference type="EMBL" id="KAH3685891.1"/>
    </source>
</evidence>
<proteinExistence type="inferred from homology"/>
<dbReference type="PANTHER" id="PTHR31859:SF1">
    <property type="entry name" value="TETRATRICOPEPTIDE REPEAT PROTEIN 39C"/>
    <property type="match status" value="1"/>
</dbReference>
<dbReference type="AlphaFoldDB" id="A0A9P8TNZ8"/>